<dbReference type="AlphaFoldDB" id="A0A328VRV3"/>
<dbReference type="InterPro" id="IPR057008">
    <property type="entry name" value="SpoVR-like_C"/>
</dbReference>
<protein>
    <submittedName>
        <fullName evidence="3">Stage V sporulation protein R</fullName>
    </submittedName>
</protein>
<evidence type="ECO:0000259" key="1">
    <source>
        <dbReference type="Pfam" id="PF04293"/>
    </source>
</evidence>
<dbReference type="EMBL" id="MCIF01000002">
    <property type="protein sequence ID" value="RAQ97954.1"/>
    <property type="molecule type" value="Genomic_DNA"/>
</dbReference>
<reference evidence="3 4" key="1">
    <citation type="submission" date="2016-08" db="EMBL/GenBank/DDBJ databases">
        <title>Analysis of Carbohydrate Active Enzymes in Thermogemmatispora T81 Reveals Carbohydrate Degradation Ability.</title>
        <authorList>
            <person name="Tomazini A."/>
            <person name="Lal S."/>
            <person name="Stott M."/>
            <person name="Henrissat B."/>
            <person name="Polikarpov I."/>
            <person name="Sparling R."/>
            <person name="Levin D.B."/>
        </authorList>
    </citation>
    <scope>NUCLEOTIDE SEQUENCE [LARGE SCALE GENOMIC DNA]</scope>
    <source>
        <strain evidence="3 4">T81</strain>
    </source>
</reference>
<sequence>MADSDLERLRDRIGYAWEIAHEFGLDPFPTHFELVPATIMYEFASYSLPGRFSHWTHGKAYYRQKMLYDLGLSKIYEMVVNTNPSYAFLMEMNDLLQNTFVAAHVFGHTDFFKNNVYFQHTSRRMIERASLNAERIARYEFDHGKLEVEHFLDAVLSIQEHVDYHLFLKGEDEAEEEEQLRRGEVSRTRPSTEYDDLWELDREEKERRAEEERERRRGRPPKFPEKPQKDLLLFLIRHSPILEPWQRDVIEIVRQEFLYFVPQMQTKVMNEGWASIWHSRIMREMADRGMLSDAEAVEFARMHASVLSPSRTSLNPYYLGYKIFEDIERRWDNPTREEQERLGRKPGMGRQKIFEVRELDNDVSFLRNYLTKELVEELDLYLYKKEGDEWVIVEKNWEKVRDGIVASMTNFGFPYIVVDDGDYRGNRELYLRHLHEGQDLDMVYAEKTLQYVHQLWGRPVHLETVYDGKRILLSYDGERNSKTTLER</sequence>
<accession>A0A328VRV3</accession>
<evidence type="ECO:0000313" key="4">
    <source>
        <dbReference type="Proteomes" id="UP000248706"/>
    </source>
</evidence>
<dbReference type="OrthoDB" id="9784270at2"/>
<gene>
    <name evidence="3" type="ORF">A4R35_20615</name>
</gene>
<feature type="domain" description="SpoVR-like C-terminal" evidence="2">
    <location>
        <begin position="414"/>
        <end position="465"/>
    </location>
</feature>
<dbReference type="PANTHER" id="PTHR30029:SF2">
    <property type="entry name" value="STAGE V SPORULATION PROTEIN R"/>
    <property type="match status" value="1"/>
</dbReference>
<dbReference type="Pfam" id="PF24755">
    <property type="entry name" value="SpoVR_C"/>
    <property type="match status" value="1"/>
</dbReference>
<feature type="domain" description="SpoVR protein-like N-terminal" evidence="1">
    <location>
        <begin position="6"/>
        <end position="412"/>
    </location>
</feature>
<evidence type="ECO:0000259" key="2">
    <source>
        <dbReference type="Pfam" id="PF24755"/>
    </source>
</evidence>
<name>A0A328VRV3_9CHLR</name>
<proteinExistence type="predicted"/>
<dbReference type="RefSeq" id="WP_112432807.1">
    <property type="nucleotide sequence ID" value="NZ_MCIF01000002.1"/>
</dbReference>
<dbReference type="Proteomes" id="UP000248706">
    <property type="component" value="Unassembled WGS sequence"/>
</dbReference>
<keyword evidence="4" id="KW-1185">Reference proteome</keyword>
<comment type="caution">
    <text evidence="3">The sequence shown here is derived from an EMBL/GenBank/DDBJ whole genome shotgun (WGS) entry which is preliminary data.</text>
</comment>
<dbReference type="InterPro" id="IPR056174">
    <property type="entry name" value="SpoVR_N"/>
</dbReference>
<dbReference type="Pfam" id="PF04293">
    <property type="entry name" value="SpoVR"/>
    <property type="match status" value="1"/>
</dbReference>
<evidence type="ECO:0000313" key="3">
    <source>
        <dbReference type="EMBL" id="RAQ97954.1"/>
    </source>
</evidence>
<dbReference type="InterPro" id="IPR007390">
    <property type="entry name" value="Spore_V_R"/>
</dbReference>
<dbReference type="PANTHER" id="PTHR30029">
    <property type="entry name" value="STAGE V SPORULATION PROTEIN R"/>
    <property type="match status" value="1"/>
</dbReference>
<organism evidence="3 4">
    <name type="scientific">Thermogemmatispora tikiterensis</name>
    <dbReference type="NCBI Taxonomy" id="1825093"/>
    <lineage>
        <taxon>Bacteria</taxon>
        <taxon>Bacillati</taxon>
        <taxon>Chloroflexota</taxon>
        <taxon>Ktedonobacteria</taxon>
        <taxon>Thermogemmatisporales</taxon>
        <taxon>Thermogemmatisporaceae</taxon>
        <taxon>Thermogemmatispora</taxon>
    </lineage>
</organism>